<name>A0A1I3PY20_9EURY</name>
<accession>A0A1I3PY20</accession>
<proteinExistence type="predicted"/>
<evidence type="ECO:0000313" key="1">
    <source>
        <dbReference type="EMBL" id="SFJ26091.1"/>
    </source>
</evidence>
<dbReference type="EMBL" id="FORO01000019">
    <property type="protein sequence ID" value="SFJ26091.1"/>
    <property type="molecule type" value="Genomic_DNA"/>
</dbReference>
<dbReference type="RefSeq" id="WP_005576454.1">
    <property type="nucleotide sequence ID" value="NZ_FORO01000019.1"/>
</dbReference>
<organism evidence="1 2">
    <name type="scientific">Natronobacterium gregoryi</name>
    <dbReference type="NCBI Taxonomy" id="44930"/>
    <lineage>
        <taxon>Archaea</taxon>
        <taxon>Methanobacteriati</taxon>
        <taxon>Methanobacteriota</taxon>
        <taxon>Stenosarchaea group</taxon>
        <taxon>Halobacteria</taxon>
        <taxon>Halobacteriales</taxon>
        <taxon>Natrialbaceae</taxon>
        <taxon>Natronobacterium</taxon>
    </lineage>
</organism>
<gene>
    <name evidence="1" type="ORF">SAMN05443661_11942</name>
</gene>
<dbReference type="AlphaFoldDB" id="A0A1I3PY20"/>
<reference evidence="1 2" key="1">
    <citation type="submission" date="2016-10" db="EMBL/GenBank/DDBJ databases">
        <authorList>
            <person name="de Groot N.N."/>
        </authorList>
    </citation>
    <scope>NUCLEOTIDE SEQUENCE [LARGE SCALE GENOMIC DNA]</scope>
    <source>
        <strain evidence="1 2">SP2</strain>
    </source>
</reference>
<dbReference type="Proteomes" id="UP000182829">
    <property type="component" value="Unassembled WGS sequence"/>
</dbReference>
<sequence length="146" mass="16692">MTKDDSTETEKGPLRILKKTAATVYRQHMRRKTTYTTWGRTMNRYSASQQRSNEVQFREPRHPCENPLLLVCCETDSEEWYFEVASHGDHLVATAACRIDRRPDGKEPQSLGDASLVPKDIEQAVLEYDGPHAVDVVRNPTTERGD</sequence>
<dbReference type="GeneID" id="14207611"/>
<protein>
    <submittedName>
        <fullName evidence="1">Uncharacterized protein</fullName>
    </submittedName>
</protein>
<evidence type="ECO:0000313" key="2">
    <source>
        <dbReference type="Proteomes" id="UP000182829"/>
    </source>
</evidence>